<feature type="transmembrane region" description="Helical" evidence="1">
    <location>
        <begin position="12"/>
        <end position="34"/>
    </location>
</feature>
<dbReference type="Gene3D" id="2.120.10.30">
    <property type="entry name" value="TolB, C-terminal domain"/>
    <property type="match status" value="1"/>
</dbReference>
<keyword evidence="1" id="KW-1133">Transmembrane helix</keyword>
<dbReference type="Proteomes" id="UP001652445">
    <property type="component" value="Unassembled WGS sequence"/>
</dbReference>
<dbReference type="PROSITE" id="PS51318">
    <property type="entry name" value="TAT"/>
    <property type="match status" value="1"/>
</dbReference>
<comment type="caution">
    <text evidence="2">The sequence shown here is derived from an EMBL/GenBank/DDBJ whole genome shotgun (WGS) entry which is preliminary data.</text>
</comment>
<dbReference type="InterPro" id="IPR008557">
    <property type="entry name" value="PhoX"/>
</dbReference>
<accession>A0ABT2UI82</accession>
<reference evidence="2 3" key="1">
    <citation type="submission" date="2022-09" db="EMBL/GenBank/DDBJ databases">
        <authorList>
            <person name="Han X.L."/>
            <person name="Wang Q."/>
            <person name="Lu T."/>
        </authorList>
    </citation>
    <scope>NUCLEOTIDE SEQUENCE [LARGE SCALE GENOMIC DNA]</scope>
    <source>
        <strain evidence="2 3">WQ 127069</strain>
    </source>
</reference>
<dbReference type="SUPFAM" id="SSF63829">
    <property type="entry name" value="Calcium-dependent phosphotriesterase"/>
    <property type="match status" value="1"/>
</dbReference>
<dbReference type="RefSeq" id="WP_262685499.1">
    <property type="nucleotide sequence ID" value="NZ_JAOQIO010000084.1"/>
</dbReference>
<name>A0ABT2UI82_9BACL</name>
<dbReference type="InterPro" id="IPR006311">
    <property type="entry name" value="TAT_signal"/>
</dbReference>
<keyword evidence="1" id="KW-0472">Membrane</keyword>
<dbReference type="InterPro" id="IPR011042">
    <property type="entry name" value="6-blade_b-propeller_TolB-like"/>
</dbReference>
<keyword evidence="3" id="KW-1185">Reference proteome</keyword>
<evidence type="ECO:0000313" key="2">
    <source>
        <dbReference type="EMBL" id="MCU6794333.1"/>
    </source>
</evidence>
<evidence type="ECO:0000313" key="3">
    <source>
        <dbReference type="Proteomes" id="UP001652445"/>
    </source>
</evidence>
<dbReference type="PANTHER" id="PTHR35399">
    <property type="entry name" value="SLR8030 PROTEIN"/>
    <property type="match status" value="1"/>
</dbReference>
<protein>
    <submittedName>
        <fullName evidence="2">DUF839 domain-containing protein</fullName>
    </submittedName>
</protein>
<organism evidence="2 3">
    <name type="scientific">Paenibacillus baimaensis</name>
    <dbReference type="NCBI Taxonomy" id="2982185"/>
    <lineage>
        <taxon>Bacteria</taxon>
        <taxon>Bacillati</taxon>
        <taxon>Bacillota</taxon>
        <taxon>Bacilli</taxon>
        <taxon>Bacillales</taxon>
        <taxon>Paenibacillaceae</taxon>
        <taxon>Paenibacillus</taxon>
    </lineage>
</organism>
<dbReference type="PANTHER" id="PTHR35399:SF2">
    <property type="entry name" value="DUF839 DOMAIN-CONTAINING PROTEIN"/>
    <property type="match status" value="1"/>
</dbReference>
<evidence type="ECO:0000256" key="1">
    <source>
        <dbReference type="SAM" id="Phobius"/>
    </source>
</evidence>
<proteinExistence type="predicted"/>
<keyword evidence="1" id="KW-0812">Transmembrane</keyword>
<dbReference type="Pfam" id="PF05787">
    <property type="entry name" value="PhoX"/>
    <property type="match status" value="1"/>
</dbReference>
<dbReference type="EMBL" id="JAOQIO010000084">
    <property type="protein sequence ID" value="MCU6794333.1"/>
    <property type="molecule type" value="Genomic_DNA"/>
</dbReference>
<sequence>MDDNKQLSRRKFLGYLGTSTAYLAVSSMGLGSFGKRANASEASRSLFDFSTIKVSDSFNPTRDTAVASDDLVLSSGFKYEVIAAYGDTINTKGDTFGDNNSYTVFFPQDGSHVEGLLWVGHESTNELFLEDGNQQRHLTSAQQRSLLYNQGASILKVFRNEKGLWKMDTKSEYARRITGLDAVELTGPVRGTKAVHHATRVQGTLANRGGGTTLWGTVLTCENQFESTCRSTGLDPIHYGWVVEADPYDANATLRKHTALGRFNHGNVTMGLSTDGKVIVYMGEDAEDACVYKFISSNKFDPARGKANSELLNDGKLYAANKATGQWVELTIEAVIQSIKNPRYTIPSILNQTRESLVEIFKEQADVFVYAREAAIIVGATLSDRPATVTINPQDHTLYIAYTNNGRRGNLHGQIIRFFEKNNNLGATEFSYEIFAVGGPQSGFSSPGSLAFDTKGNIWVATNIASSHLNSGAWAEFKNNGLYVIPASGSTKETRQFASAPFDAEFDGVSFTPDEQTLFVTVKHPGETTEERVKLTSTWPHRFGDNIPRSALVAISGSAF</sequence>
<gene>
    <name evidence="2" type="ORF">OB236_19700</name>
</gene>